<dbReference type="InterPro" id="IPR020846">
    <property type="entry name" value="MFS_dom"/>
</dbReference>
<feature type="transmembrane region" description="Helical" evidence="6">
    <location>
        <begin position="141"/>
        <end position="166"/>
    </location>
</feature>
<evidence type="ECO:0000256" key="6">
    <source>
        <dbReference type="SAM" id="Phobius"/>
    </source>
</evidence>
<evidence type="ECO:0000259" key="7">
    <source>
        <dbReference type="PROSITE" id="PS50850"/>
    </source>
</evidence>
<keyword evidence="2" id="KW-0813">Transport</keyword>
<dbReference type="GO" id="GO:0022857">
    <property type="term" value="F:transmembrane transporter activity"/>
    <property type="evidence" value="ECO:0007669"/>
    <property type="project" value="InterPro"/>
</dbReference>
<dbReference type="InterPro" id="IPR036259">
    <property type="entry name" value="MFS_trans_sf"/>
</dbReference>
<evidence type="ECO:0000256" key="3">
    <source>
        <dbReference type="ARBA" id="ARBA00022692"/>
    </source>
</evidence>
<keyword evidence="4 6" id="KW-1133">Transmembrane helix</keyword>
<gene>
    <name evidence="8" type="ORF">TSACC_22078</name>
</gene>
<dbReference type="PROSITE" id="PS50850">
    <property type="entry name" value="MFS"/>
    <property type="match status" value="1"/>
</dbReference>
<evidence type="ECO:0000256" key="5">
    <source>
        <dbReference type="ARBA" id="ARBA00023136"/>
    </source>
</evidence>
<name>A0A146G871_TERSA</name>
<protein>
    <submittedName>
        <fullName evidence="8">Predicted arabinose efflux permease, MFS family</fullName>
    </submittedName>
</protein>
<dbReference type="PANTHER" id="PTHR23505">
    <property type="entry name" value="SPINSTER"/>
    <property type="match status" value="1"/>
</dbReference>
<feature type="domain" description="Major facilitator superfamily (MFS) profile" evidence="7">
    <location>
        <begin position="13"/>
        <end position="404"/>
    </location>
</feature>
<dbReference type="InterPro" id="IPR011701">
    <property type="entry name" value="MFS"/>
</dbReference>
<feature type="transmembrane region" description="Helical" evidence="6">
    <location>
        <begin position="81"/>
        <end position="102"/>
    </location>
</feature>
<dbReference type="Proteomes" id="UP000076023">
    <property type="component" value="Unassembled WGS sequence"/>
</dbReference>
<dbReference type="EMBL" id="BDCO01000002">
    <property type="protein sequence ID" value="GAT33661.1"/>
    <property type="molecule type" value="Genomic_DNA"/>
</dbReference>
<feature type="transmembrane region" description="Helical" evidence="6">
    <location>
        <begin position="350"/>
        <end position="372"/>
    </location>
</feature>
<dbReference type="Pfam" id="PF07690">
    <property type="entry name" value="MFS_1"/>
    <property type="match status" value="1"/>
</dbReference>
<dbReference type="CDD" id="cd17328">
    <property type="entry name" value="MFS_spinster_like"/>
    <property type="match status" value="1"/>
</dbReference>
<dbReference type="PANTHER" id="PTHR23505:SF79">
    <property type="entry name" value="PROTEIN SPINSTER"/>
    <property type="match status" value="1"/>
</dbReference>
<dbReference type="SUPFAM" id="SSF103473">
    <property type="entry name" value="MFS general substrate transporter"/>
    <property type="match status" value="1"/>
</dbReference>
<evidence type="ECO:0000313" key="8">
    <source>
        <dbReference type="EMBL" id="GAT33661.1"/>
    </source>
</evidence>
<feature type="transmembrane region" description="Helical" evidence="6">
    <location>
        <begin position="172"/>
        <end position="190"/>
    </location>
</feature>
<feature type="transmembrane region" description="Helical" evidence="6">
    <location>
        <begin position="108"/>
        <end position="129"/>
    </location>
</feature>
<dbReference type="RefSeq" id="WP_075079368.1">
    <property type="nucleotide sequence ID" value="NZ_BDCO01000002.1"/>
</dbReference>
<accession>A0A146G871</accession>
<dbReference type="InterPro" id="IPR044770">
    <property type="entry name" value="MFS_spinster-like"/>
</dbReference>
<evidence type="ECO:0000256" key="2">
    <source>
        <dbReference type="ARBA" id="ARBA00022448"/>
    </source>
</evidence>
<feature type="transmembrane region" description="Helical" evidence="6">
    <location>
        <begin position="315"/>
        <end position="338"/>
    </location>
</feature>
<reference evidence="9" key="1">
    <citation type="journal article" date="2017" name="Genome Announc.">
        <title>Draft Genome Sequence of Terrimicrobium sacchariphilum NM-5T, a Facultative Anaerobic Soil Bacterium of the Class Spartobacteria.</title>
        <authorList>
            <person name="Qiu Y.L."/>
            <person name="Tourlousse D.M."/>
            <person name="Matsuura N."/>
            <person name="Ohashi A."/>
            <person name="Sekiguchi Y."/>
        </authorList>
    </citation>
    <scope>NUCLEOTIDE SEQUENCE [LARGE SCALE GENOMIC DNA]</scope>
    <source>
        <strain evidence="9">NM-5</strain>
    </source>
</reference>
<dbReference type="Gene3D" id="1.20.1250.20">
    <property type="entry name" value="MFS general substrate transporter like domains"/>
    <property type="match status" value="1"/>
</dbReference>
<dbReference type="STRING" id="690879.TSACC_22078"/>
<sequence>MTDSTRSSGARRTLALLLSLNLLCYIDRYILAAVEPQIRESFFANDPNALAKTGSLATAFLFSYMILAPIFGFLADRMSRWVIIAFGVAVWSLATAGSGWAATFGVLLLARILVGTGEAAYGPASATIISDMYPIERRGQVLAWFFAAIPVGSALGYVFGGMIGAAHGWRAPFIWAAIPGMILAVMCLFFKDPRAGRAEKPKHASFKDYLGLLKIPSYVLNVAAQTAMTFAIGGMSFWAPAYFSGRSGAPDLGQVNLIFGGITAVAGLLSTLFGGWLGDRLARRLPGAYFWVSSGGMLLAFPCTIAMLFVPFPWAWVLCFFAVSFLFMNIGPANTAIANVTDPAVRSTAFALNIFVIHALGDAISPPLIGAVADRSSLTAGFFVVSLAMFVAGVIWLFAARYLGRDTLRVREDFASA</sequence>
<proteinExistence type="predicted"/>
<keyword evidence="9" id="KW-1185">Reference proteome</keyword>
<dbReference type="InParanoid" id="A0A146G871"/>
<feature type="transmembrane region" description="Helical" evidence="6">
    <location>
        <begin position="56"/>
        <end position="74"/>
    </location>
</feature>
<dbReference type="AlphaFoldDB" id="A0A146G871"/>
<evidence type="ECO:0000256" key="1">
    <source>
        <dbReference type="ARBA" id="ARBA00004141"/>
    </source>
</evidence>
<comment type="caution">
    <text evidence="8">The sequence shown here is derived from an EMBL/GenBank/DDBJ whole genome shotgun (WGS) entry which is preliminary data.</text>
</comment>
<organism evidence="8 9">
    <name type="scientific">Terrimicrobium sacchariphilum</name>
    <dbReference type="NCBI Taxonomy" id="690879"/>
    <lineage>
        <taxon>Bacteria</taxon>
        <taxon>Pseudomonadati</taxon>
        <taxon>Verrucomicrobiota</taxon>
        <taxon>Terrimicrobiia</taxon>
        <taxon>Terrimicrobiales</taxon>
        <taxon>Terrimicrobiaceae</taxon>
        <taxon>Terrimicrobium</taxon>
    </lineage>
</organism>
<feature type="transmembrane region" description="Helical" evidence="6">
    <location>
        <begin position="378"/>
        <end position="399"/>
    </location>
</feature>
<evidence type="ECO:0000313" key="9">
    <source>
        <dbReference type="Proteomes" id="UP000076023"/>
    </source>
</evidence>
<keyword evidence="3 6" id="KW-0812">Transmembrane</keyword>
<keyword evidence="5 6" id="KW-0472">Membrane</keyword>
<evidence type="ECO:0000256" key="4">
    <source>
        <dbReference type="ARBA" id="ARBA00022989"/>
    </source>
</evidence>
<comment type="subcellular location">
    <subcellularLocation>
        <location evidence="1">Membrane</location>
        <topology evidence="1">Multi-pass membrane protein</topology>
    </subcellularLocation>
</comment>
<dbReference type="FunCoup" id="A0A146G871">
    <property type="interactions" value="219"/>
</dbReference>
<feature type="transmembrane region" description="Helical" evidence="6">
    <location>
        <begin position="257"/>
        <end position="277"/>
    </location>
</feature>
<dbReference type="GO" id="GO:0016020">
    <property type="term" value="C:membrane"/>
    <property type="evidence" value="ECO:0007669"/>
    <property type="project" value="UniProtKB-SubCell"/>
</dbReference>
<dbReference type="OrthoDB" id="9773404at2"/>
<feature type="transmembrane region" description="Helical" evidence="6">
    <location>
        <begin position="289"/>
        <end position="309"/>
    </location>
</feature>
<feature type="transmembrane region" description="Helical" evidence="6">
    <location>
        <begin position="211"/>
        <end position="237"/>
    </location>
</feature>